<gene>
    <name evidence="1" type="ORF">AVEN_222785_1</name>
</gene>
<name>A0A4Y2AZ08_ARAVE</name>
<evidence type="ECO:0000313" key="1">
    <source>
        <dbReference type="EMBL" id="GBL85331.1"/>
    </source>
</evidence>
<comment type="caution">
    <text evidence="1">The sequence shown here is derived from an EMBL/GenBank/DDBJ whole genome shotgun (WGS) entry which is preliminary data.</text>
</comment>
<sequence length="94" mass="10882">MERGCYHRCRSCHLIMFKMTRPFFKYSLNKRDNISIREIPASRPEGLRFETRFLECSLSGPPAQKSNVEGQMLSHWCGTKVWRENSSSGVALVV</sequence>
<dbReference type="EMBL" id="BGPR01000042">
    <property type="protein sequence ID" value="GBL85331.1"/>
    <property type="molecule type" value="Genomic_DNA"/>
</dbReference>
<reference evidence="1 2" key="1">
    <citation type="journal article" date="2019" name="Sci. Rep.">
        <title>Orb-weaving spider Araneus ventricosus genome elucidates the spidroin gene catalogue.</title>
        <authorList>
            <person name="Kono N."/>
            <person name="Nakamura H."/>
            <person name="Ohtoshi R."/>
            <person name="Moran D.A.P."/>
            <person name="Shinohara A."/>
            <person name="Yoshida Y."/>
            <person name="Fujiwara M."/>
            <person name="Mori M."/>
            <person name="Tomita M."/>
            <person name="Arakawa K."/>
        </authorList>
    </citation>
    <scope>NUCLEOTIDE SEQUENCE [LARGE SCALE GENOMIC DNA]</scope>
</reference>
<organism evidence="1 2">
    <name type="scientific">Araneus ventricosus</name>
    <name type="common">Orbweaver spider</name>
    <name type="synonym">Epeira ventricosa</name>
    <dbReference type="NCBI Taxonomy" id="182803"/>
    <lineage>
        <taxon>Eukaryota</taxon>
        <taxon>Metazoa</taxon>
        <taxon>Ecdysozoa</taxon>
        <taxon>Arthropoda</taxon>
        <taxon>Chelicerata</taxon>
        <taxon>Arachnida</taxon>
        <taxon>Araneae</taxon>
        <taxon>Araneomorphae</taxon>
        <taxon>Entelegynae</taxon>
        <taxon>Araneoidea</taxon>
        <taxon>Araneidae</taxon>
        <taxon>Araneus</taxon>
    </lineage>
</organism>
<accession>A0A4Y2AZ08</accession>
<protein>
    <submittedName>
        <fullName evidence="1">Uncharacterized protein</fullName>
    </submittedName>
</protein>
<dbReference type="Proteomes" id="UP000499080">
    <property type="component" value="Unassembled WGS sequence"/>
</dbReference>
<evidence type="ECO:0000313" key="2">
    <source>
        <dbReference type="Proteomes" id="UP000499080"/>
    </source>
</evidence>
<keyword evidence="2" id="KW-1185">Reference proteome</keyword>
<proteinExistence type="predicted"/>
<dbReference type="AlphaFoldDB" id="A0A4Y2AZ08"/>